<reference evidence="1" key="1">
    <citation type="submission" date="2023-07" db="EMBL/GenBank/DDBJ databases">
        <title>Chromosome-level genome assembly of Artemia franciscana.</title>
        <authorList>
            <person name="Jo E."/>
        </authorList>
    </citation>
    <scope>NUCLEOTIDE SEQUENCE</scope>
    <source>
        <tissue evidence="1">Whole body</tissue>
    </source>
</reference>
<dbReference type="EMBL" id="JAVRJZ010000001">
    <property type="protein sequence ID" value="KAK2728130.1"/>
    <property type="molecule type" value="Genomic_DNA"/>
</dbReference>
<gene>
    <name evidence="1" type="ORF">QYM36_008565</name>
</gene>
<evidence type="ECO:0000313" key="2">
    <source>
        <dbReference type="Proteomes" id="UP001187531"/>
    </source>
</evidence>
<evidence type="ECO:0000313" key="1">
    <source>
        <dbReference type="EMBL" id="KAK2728130.1"/>
    </source>
</evidence>
<comment type="caution">
    <text evidence="1">The sequence shown here is derived from an EMBL/GenBank/DDBJ whole genome shotgun (WGS) entry which is preliminary data.</text>
</comment>
<dbReference type="Proteomes" id="UP001187531">
    <property type="component" value="Unassembled WGS sequence"/>
</dbReference>
<keyword evidence="2" id="KW-1185">Reference proteome</keyword>
<sequence>MDSQRVIIQPTKNPDELSGHFEGDIIFMRKRAASVPEYAKWTDGIVPYVIDNSY</sequence>
<proteinExistence type="predicted"/>
<protein>
    <submittedName>
        <fullName evidence="1">Uncharacterized protein</fullName>
    </submittedName>
</protein>
<accession>A0AA88LMN0</accession>
<organism evidence="1 2">
    <name type="scientific">Artemia franciscana</name>
    <name type="common">Brine shrimp</name>
    <name type="synonym">Artemia sanfranciscana</name>
    <dbReference type="NCBI Taxonomy" id="6661"/>
    <lineage>
        <taxon>Eukaryota</taxon>
        <taxon>Metazoa</taxon>
        <taxon>Ecdysozoa</taxon>
        <taxon>Arthropoda</taxon>
        <taxon>Crustacea</taxon>
        <taxon>Branchiopoda</taxon>
        <taxon>Anostraca</taxon>
        <taxon>Artemiidae</taxon>
        <taxon>Artemia</taxon>
    </lineage>
</organism>
<name>A0AA88LMN0_ARTSF</name>
<dbReference type="AlphaFoldDB" id="A0AA88LMN0"/>
<feature type="non-terminal residue" evidence="1">
    <location>
        <position position="1"/>
    </location>
</feature>